<feature type="domain" description="3-keto-alpha-glucoside-1,2-lyase/3-keto-2-hydroxy-glucal hydratase" evidence="1">
    <location>
        <begin position="224"/>
        <end position="383"/>
    </location>
</feature>
<dbReference type="GO" id="GO:0016052">
    <property type="term" value="P:carbohydrate catabolic process"/>
    <property type="evidence" value="ECO:0007669"/>
    <property type="project" value="InterPro"/>
</dbReference>
<protein>
    <recommendedName>
        <fullName evidence="4">3-keto-disaccharide hydrolase domain-containing protein</fullName>
    </recommendedName>
</protein>
<evidence type="ECO:0000259" key="1">
    <source>
        <dbReference type="Pfam" id="PF06439"/>
    </source>
</evidence>
<dbReference type="Pfam" id="PF06439">
    <property type="entry name" value="3keto-disac_hyd"/>
    <property type="match status" value="1"/>
</dbReference>
<feature type="domain" description="Carbohydrate-binding" evidence="2">
    <location>
        <begin position="55"/>
        <end position="205"/>
    </location>
</feature>
<dbReference type="EMBL" id="LAZR01020913">
    <property type="protein sequence ID" value="KKL87164.1"/>
    <property type="molecule type" value="Genomic_DNA"/>
</dbReference>
<sequence length="399" mass="45039">TDQWIGVKDCQVVTSDPELEGLLSKLPDPAHTCVEFITREPIEMVLIQGDPRRPKDKTTARVLCTAEGLYVFFHCTTSSPAGAAWSRKTRDTDVWFDNNVEIFLSPDAAGGRDYYQITVNPGGTVFDARARDKAWNGELAVATSIRRGSWTVEVGIPFKSLGLSGRPDNKVWRMNLTRLNTDTGEDTSWCVLGDYRSHTPSRFGYLWVDAGAKVNVPPQDMQPWRRLFNGRDLAGWKLIHGKARVGKGEIRTGYQGQARLLWTEPVPHDDFVVTADVQVTGQLRFMFSPDPANRKVGYFAAFINGINESNVALLRDWEYWNPPLGGHLTIPQVGPCPMQEGRWYRCEVHFRPDRVRLILDGRVLMESANLFPKARYFGLDMLGEGRLKNVRLRRLLSGS</sequence>
<dbReference type="GO" id="GO:0030246">
    <property type="term" value="F:carbohydrate binding"/>
    <property type="evidence" value="ECO:0007669"/>
    <property type="project" value="InterPro"/>
</dbReference>
<evidence type="ECO:0000259" key="2">
    <source>
        <dbReference type="Pfam" id="PF06452"/>
    </source>
</evidence>
<dbReference type="SUPFAM" id="SSF49344">
    <property type="entry name" value="CBD9-like"/>
    <property type="match status" value="1"/>
</dbReference>
<dbReference type="CDD" id="cd09620">
    <property type="entry name" value="CBM9_like_3"/>
    <property type="match status" value="1"/>
</dbReference>
<comment type="caution">
    <text evidence="3">The sequence shown here is derived from an EMBL/GenBank/DDBJ whole genome shotgun (WGS) entry which is preliminary data.</text>
</comment>
<dbReference type="InterPro" id="IPR010496">
    <property type="entry name" value="AL/BT2_dom"/>
</dbReference>
<reference evidence="3" key="1">
    <citation type="journal article" date="2015" name="Nature">
        <title>Complex archaea that bridge the gap between prokaryotes and eukaryotes.</title>
        <authorList>
            <person name="Spang A."/>
            <person name="Saw J.H."/>
            <person name="Jorgensen S.L."/>
            <person name="Zaremba-Niedzwiedzka K."/>
            <person name="Martijn J."/>
            <person name="Lind A.E."/>
            <person name="van Eijk R."/>
            <person name="Schleper C."/>
            <person name="Guy L."/>
            <person name="Ettema T.J."/>
        </authorList>
    </citation>
    <scope>NUCLEOTIDE SEQUENCE</scope>
</reference>
<dbReference type="Pfam" id="PF06452">
    <property type="entry name" value="CBM9_1"/>
    <property type="match status" value="1"/>
</dbReference>
<dbReference type="Gene3D" id="2.60.40.1190">
    <property type="match status" value="1"/>
</dbReference>
<name>A0A0F9FL75_9ZZZZ</name>
<dbReference type="Gene3D" id="2.60.120.560">
    <property type="entry name" value="Exo-inulinase, domain 1"/>
    <property type="match status" value="1"/>
</dbReference>
<accession>A0A0F9FL75</accession>
<dbReference type="AlphaFoldDB" id="A0A0F9FL75"/>
<dbReference type="GO" id="GO:0004553">
    <property type="term" value="F:hydrolase activity, hydrolyzing O-glycosyl compounds"/>
    <property type="evidence" value="ECO:0007669"/>
    <property type="project" value="InterPro"/>
</dbReference>
<proteinExistence type="predicted"/>
<feature type="non-terminal residue" evidence="3">
    <location>
        <position position="1"/>
    </location>
</feature>
<dbReference type="InterPro" id="IPR010502">
    <property type="entry name" value="Carb-bd_dom_fam9"/>
</dbReference>
<organism evidence="3">
    <name type="scientific">marine sediment metagenome</name>
    <dbReference type="NCBI Taxonomy" id="412755"/>
    <lineage>
        <taxon>unclassified sequences</taxon>
        <taxon>metagenomes</taxon>
        <taxon>ecological metagenomes</taxon>
    </lineage>
</organism>
<gene>
    <name evidence="3" type="ORF">LCGC14_1937470</name>
</gene>
<evidence type="ECO:0008006" key="4">
    <source>
        <dbReference type="Google" id="ProtNLM"/>
    </source>
</evidence>
<evidence type="ECO:0000313" key="3">
    <source>
        <dbReference type="EMBL" id="KKL87164.1"/>
    </source>
</evidence>